<dbReference type="PANTHER" id="PTHR10269:SF12">
    <property type="entry name" value="GLIAL CELL LINE-DERIVED NEUROTROPHIC FAMILY RECEPTOR-LIKE, ISOFORM E"/>
    <property type="match status" value="1"/>
</dbReference>
<evidence type="ECO:0000256" key="2">
    <source>
        <dbReference type="ARBA" id="ARBA00005961"/>
    </source>
</evidence>
<keyword evidence="5" id="KW-0472">Membrane</keyword>
<evidence type="ECO:0000256" key="9">
    <source>
        <dbReference type="SAM" id="SignalP"/>
    </source>
</evidence>
<evidence type="ECO:0000259" key="10">
    <source>
        <dbReference type="SMART" id="SM00907"/>
    </source>
</evidence>
<feature type="chain" id="PRO_5021202304" description="GDNF/GAS1 domain-containing protein" evidence="9">
    <location>
        <begin position="28"/>
        <end position="402"/>
    </location>
</feature>
<protein>
    <recommendedName>
        <fullName evidence="10">GDNF/GAS1 domain-containing protein</fullName>
    </recommendedName>
</protein>
<reference evidence="12" key="3">
    <citation type="journal article" date="2014" name="Nature">
        <title>Elephant shark genome provides unique insights into gnathostome evolution.</title>
        <authorList>
            <consortium name="International Elephant Shark Genome Sequencing Consortium"/>
            <person name="Venkatesh B."/>
            <person name="Lee A.P."/>
            <person name="Ravi V."/>
            <person name="Maurya A.K."/>
            <person name="Lian M.M."/>
            <person name="Swann J.B."/>
            <person name="Ohta Y."/>
            <person name="Flajnik M.F."/>
            <person name="Sutoh Y."/>
            <person name="Kasahara M."/>
            <person name="Hoon S."/>
            <person name="Gangu V."/>
            <person name="Roy S.W."/>
            <person name="Irimia M."/>
            <person name="Korzh V."/>
            <person name="Kondrychyn I."/>
            <person name="Lim Z.W."/>
            <person name="Tay B.H."/>
            <person name="Tohari S."/>
            <person name="Kong K.W."/>
            <person name="Ho S."/>
            <person name="Lorente-Galdos B."/>
            <person name="Quilez J."/>
            <person name="Marques-Bonet T."/>
            <person name="Raney B.J."/>
            <person name="Ingham P.W."/>
            <person name="Tay A."/>
            <person name="Hillier L.W."/>
            <person name="Minx P."/>
            <person name="Boehm T."/>
            <person name="Wilson R.K."/>
            <person name="Brenner S."/>
            <person name="Warren W.C."/>
        </authorList>
    </citation>
    <scope>NUCLEOTIDE SEQUENCE [LARGE SCALE GENOMIC DNA]</scope>
</reference>
<evidence type="ECO:0000256" key="7">
    <source>
        <dbReference type="ARBA" id="ARBA00023180"/>
    </source>
</evidence>
<dbReference type="SUPFAM" id="SSF110035">
    <property type="entry name" value="GDNF receptor-like"/>
    <property type="match status" value="2"/>
</dbReference>
<comment type="subcellular location">
    <subcellularLocation>
        <location evidence="1">Cell membrane</location>
        <topology evidence="1">Lipid-anchor</topology>
        <topology evidence="1">GPI-anchor</topology>
    </subcellularLocation>
</comment>
<evidence type="ECO:0000256" key="1">
    <source>
        <dbReference type="ARBA" id="ARBA00004609"/>
    </source>
</evidence>
<name>A0A4W3JV64_CALMI</name>
<keyword evidence="8" id="KW-0449">Lipoprotein</keyword>
<feature type="domain" description="GDNF/GAS1" evidence="10">
    <location>
        <begin position="247"/>
        <end position="341"/>
    </location>
</feature>
<reference evidence="12" key="1">
    <citation type="journal article" date="2006" name="Science">
        <title>Ancient noncoding elements conserved in the human genome.</title>
        <authorList>
            <person name="Venkatesh B."/>
            <person name="Kirkness E.F."/>
            <person name="Loh Y.H."/>
            <person name="Halpern A.L."/>
            <person name="Lee A.P."/>
            <person name="Johnson J."/>
            <person name="Dandona N."/>
            <person name="Viswanathan L.D."/>
            <person name="Tay A."/>
            <person name="Venter J.C."/>
            <person name="Strausberg R.L."/>
            <person name="Brenner S."/>
        </authorList>
    </citation>
    <scope>NUCLEOTIDE SEQUENCE [LARGE SCALE GENOMIC DNA]</scope>
</reference>
<dbReference type="GO" id="GO:0007169">
    <property type="term" value="P:cell surface receptor protein tyrosine kinase signaling pathway"/>
    <property type="evidence" value="ECO:0007669"/>
    <property type="project" value="UniProtKB-ARBA"/>
</dbReference>
<dbReference type="Ensembl" id="ENSCMIT00000048095.1">
    <property type="protein sequence ID" value="ENSCMIP00000047424.1"/>
    <property type="gene ID" value="ENSCMIG00000019440.1"/>
</dbReference>
<evidence type="ECO:0000256" key="5">
    <source>
        <dbReference type="ARBA" id="ARBA00023136"/>
    </source>
</evidence>
<evidence type="ECO:0000256" key="3">
    <source>
        <dbReference type="ARBA" id="ARBA00022475"/>
    </source>
</evidence>
<evidence type="ECO:0000256" key="6">
    <source>
        <dbReference type="ARBA" id="ARBA00023170"/>
    </source>
</evidence>
<dbReference type="GO" id="GO:0007399">
    <property type="term" value="P:nervous system development"/>
    <property type="evidence" value="ECO:0007669"/>
    <property type="project" value="TreeGrafter"/>
</dbReference>
<dbReference type="PANTHER" id="PTHR10269">
    <property type="entry name" value="GDNF RECEPTOR ALPHA"/>
    <property type="match status" value="1"/>
</dbReference>
<dbReference type="SMART" id="SM00907">
    <property type="entry name" value="GDNF"/>
    <property type="match status" value="3"/>
</dbReference>
<evidence type="ECO:0000256" key="8">
    <source>
        <dbReference type="ARBA" id="ARBA00023288"/>
    </source>
</evidence>
<dbReference type="GeneTree" id="ENSGT00940000160491"/>
<feature type="domain" description="GDNF/GAS1" evidence="10">
    <location>
        <begin position="158"/>
        <end position="237"/>
    </location>
</feature>
<dbReference type="InterPro" id="IPR037193">
    <property type="entry name" value="GDNF_alpha"/>
</dbReference>
<dbReference type="InterPro" id="IPR003438">
    <property type="entry name" value="GDNF_rcpt"/>
</dbReference>
<keyword evidence="6" id="KW-0675">Receptor</keyword>
<keyword evidence="4 9" id="KW-0732">Signal</keyword>
<dbReference type="PRINTS" id="PR01316">
    <property type="entry name" value="GDNFRECEPTOR"/>
</dbReference>
<keyword evidence="3" id="KW-1003">Cell membrane</keyword>
<comment type="similarity">
    <text evidence="2">Belongs to the GDNFR family.</text>
</comment>
<reference evidence="12" key="2">
    <citation type="journal article" date="2007" name="PLoS Biol.">
        <title>Survey sequencing and comparative analysis of the elephant shark (Callorhinchus milii) genome.</title>
        <authorList>
            <person name="Venkatesh B."/>
            <person name="Kirkness E.F."/>
            <person name="Loh Y.H."/>
            <person name="Halpern A.L."/>
            <person name="Lee A.P."/>
            <person name="Johnson J."/>
            <person name="Dandona N."/>
            <person name="Viswanathan L.D."/>
            <person name="Tay A."/>
            <person name="Venter J.C."/>
            <person name="Strausberg R.L."/>
            <person name="Brenner S."/>
        </authorList>
    </citation>
    <scope>NUCLEOTIDE SEQUENCE [LARGE SCALE GENOMIC DNA]</scope>
</reference>
<accession>A0A4W3JV64</accession>
<evidence type="ECO:0000313" key="12">
    <source>
        <dbReference type="Proteomes" id="UP000314986"/>
    </source>
</evidence>
<dbReference type="GO" id="GO:0009897">
    <property type="term" value="C:external side of plasma membrane"/>
    <property type="evidence" value="ECO:0007669"/>
    <property type="project" value="TreeGrafter"/>
</dbReference>
<dbReference type="InParanoid" id="A0A4W3JV64"/>
<reference evidence="11" key="5">
    <citation type="submission" date="2025-09" db="UniProtKB">
        <authorList>
            <consortium name="Ensembl"/>
        </authorList>
    </citation>
    <scope>IDENTIFICATION</scope>
</reference>
<dbReference type="Pfam" id="PF02351">
    <property type="entry name" value="GDNF"/>
    <property type="match status" value="3"/>
</dbReference>
<feature type="domain" description="GDNF/GAS1" evidence="10">
    <location>
        <begin position="36"/>
        <end position="114"/>
    </location>
</feature>
<dbReference type="Proteomes" id="UP000314986">
    <property type="component" value="Unassembled WGS sequence"/>
</dbReference>
<sequence>MSLLSWPSSLFLANLSSCLLPYHLLLAQEFTGDTNCLTAANLCFEDPSCSTNFRTLQQCLTGNGVQRLEHDARNECMNTVLALQSSPLSVCKCKKGMKKEKRCLRIYWTMHQSQVPGRQGQEDKRKISLMTMRYHILRFLPFVTNSSETHLTTRVNHCLDAAKVCNVDETCKHFRTEYAKFCMKPSSRFGCNKSKCHKCLRRFFDRVPVEYSYTALFCPCEDSVCAERRRQTIVPACSFEEPEKQNCLSLQEACNKDVVCRSRLADFQTSCQPSKKSVSFCFRESYATCLQSYTGLIGTILTPNYVSNTSLDTSIWCSCTNSGNQHEECENFLNFFTNNSCLKNSIHAYSNSSFSSLLSLLTTTQRFPFNIPNKEGSNNDAGMLFTLETEEVKAVSSISPVL</sequence>
<dbReference type="Gene3D" id="1.10.220.110">
    <property type="entry name" value="GDNF binding domain"/>
    <property type="match status" value="1"/>
</dbReference>
<dbReference type="GO" id="GO:0043235">
    <property type="term" value="C:receptor complex"/>
    <property type="evidence" value="ECO:0007669"/>
    <property type="project" value="TreeGrafter"/>
</dbReference>
<dbReference type="AlphaFoldDB" id="A0A4W3JV64"/>
<feature type="signal peptide" evidence="9">
    <location>
        <begin position="1"/>
        <end position="27"/>
    </location>
</feature>
<dbReference type="STRING" id="7868.ENSCMIP00000047424"/>
<reference evidence="11" key="4">
    <citation type="submission" date="2025-08" db="UniProtKB">
        <authorList>
            <consortium name="Ensembl"/>
        </authorList>
    </citation>
    <scope>IDENTIFICATION</scope>
</reference>
<dbReference type="InterPro" id="IPR016017">
    <property type="entry name" value="GDNF/GAS1"/>
</dbReference>
<keyword evidence="12" id="KW-1185">Reference proteome</keyword>
<dbReference type="GO" id="GO:0038023">
    <property type="term" value="F:signaling receptor activity"/>
    <property type="evidence" value="ECO:0007669"/>
    <property type="project" value="InterPro"/>
</dbReference>
<evidence type="ECO:0000256" key="4">
    <source>
        <dbReference type="ARBA" id="ARBA00022729"/>
    </source>
</evidence>
<evidence type="ECO:0000313" key="11">
    <source>
        <dbReference type="Ensembl" id="ENSCMIP00000047424.1"/>
    </source>
</evidence>
<dbReference type="FunFam" id="1.10.220.110:FF:000001">
    <property type="entry name" value="GDNF family receptor alpha"/>
    <property type="match status" value="1"/>
</dbReference>
<organism evidence="11 12">
    <name type="scientific">Callorhinchus milii</name>
    <name type="common">Ghost shark</name>
    <dbReference type="NCBI Taxonomy" id="7868"/>
    <lineage>
        <taxon>Eukaryota</taxon>
        <taxon>Metazoa</taxon>
        <taxon>Chordata</taxon>
        <taxon>Craniata</taxon>
        <taxon>Vertebrata</taxon>
        <taxon>Chondrichthyes</taxon>
        <taxon>Holocephali</taxon>
        <taxon>Chimaeriformes</taxon>
        <taxon>Callorhinchidae</taxon>
        <taxon>Callorhinchus</taxon>
    </lineage>
</organism>
<proteinExistence type="inferred from homology"/>
<keyword evidence="7" id="KW-0325">Glycoprotein</keyword>